<name>M1MGJ4_9CLOT</name>
<dbReference type="InterPro" id="IPR006059">
    <property type="entry name" value="SBP"/>
</dbReference>
<dbReference type="PROSITE" id="PS51257">
    <property type="entry name" value="PROKAR_LIPOPROTEIN"/>
    <property type="match status" value="1"/>
</dbReference>
<dbReference type="HOGENOM" id="CLU_021021_1_1_9"/>
<dbReference type="PANTHER" id="PTHR43649:SF12">
    <property type="entry name" value="DIACETYLCHITOBIOSE BINDING PROTEIN DASA"/>
    <property type="match status" value="1"/>
</dbReference>
<evidence type="ECO:0000256" key="1">
    <source>
        <dbReference type="SAM" id="SignalP"/>
    </source>
</evidence>
<sequence length="558" mass="62135">MKKSKILSVIISFTLVASLFVGCGGSSKGDKATSASGGTMDKTPVTLTMYTVDSTEDMLFDDDVAKKITELTGVTLKISHPVAGDTQAIPLMIASGDYPDLIYAKGDTGKLVDAGAIIKLDDYIDKKGDNLKALYGDQLKRLKYSTEDPSIYTVGTYGVHSDIFDPNGIMQLQHAVLKDLGYPQIKNLQDYENAIKAYIKKYPEINGKKTIGMTLMASDWRWLITCGNIASQVAGIPDDGQFKIDDETQKATYKFELPEVKEYFKWLNHMNAEGLLDPESFTQKEDVYRAKITQGNVLGLTDPKWDYDTATKALISSGMDERTFAPLSVTLGDKYKDQTMKDYGYSGGWGVAISSTSKNKDRAFEFLNWLASDEAQVLLNWGVEGKHYKVENGKRIFLPEIQQQKNSDKDFKKKTGIGQYNYPFPERGDGAIDPTGNSYTTNTLDNFIQNYNKGEKATLAGYGKKSFVEFFPQAKDLGQSKHGQAWEYNIPSDSDMAIIQKKADDYTQKAITQAILGSESNFDSAWDKIQQDLKAMNIDKLDEGMSKLTVDKIKLWNN</sequence>
<organism evidence="2 3">
    <name type="scientific">Clostridium saccharoperbutylacetonicum N1-4(HMT)</name>
    <dbReference type="NCBI Taxonomy" id="931276"/>
    <lineage>
        <taxon>Bacteria</taxon>
        <taxon>Bacillati</taxon>
        <taxon>Bacillota</taxon>
        <taxon>Clostridia</taxon>
        <taxon>Eubacteriales</taxon>
        <taxon>Clostridiaceae</taxon>
        <taxon>Clostridium</taxon>
    </lineage>
</organism>
<dbReference type="SUPFAM" id="SSF53850">
    <property type="entry name" value="Periplasmic binding protein-like II"/>
    <property type="match status" value="1"/>
</dbReference>
<dbReference type="PATRIC" id="fig|931276.5.peg.244"/>
<evidence type="ECO:0000313" key="3">
    <source>
        <dbReference type="Proteomes" id="UP000011728"/>
    </source>
</evidence>
<reference evidence="2 3" key="1">
    <citation type="submission" date="2013-02" db="EMBL/GenBank/DDBJ databases">
        <title>Genome sequence of Clostridium saccharoperbutylacetonicum N1-4(HMT).</title>
        <authorList>
            <person name="Poehlein A."/>
            <person name="Daniel R."/>
        </authorList>
    </citation>
    <scope>NUCLEOTIDE SEQUENCE [LARGE SCALE GENOMIC DNA]</scope>
    <source>
        <strain evidence="3">N1-4(HMT)</strain>
    </source>
</reference>
<dbReference type="OrthoDB" id="54751at2"/>
<dbReference type="EMBL" id="CP004121">
    <property type="protein sequence ID" value="AGF54086.1"/>
    <property type="molecule type" value="Genomic_DNA"/>
</dbReference>
<dbReference type="STRING" id="36745.CLSAP_02650"/>
<dbReference type="eggNOG" id="COG1653">
    <property type="taxonomic scope" value="Bacteria"/>
</dbReference>
<feature type="signal peptide" evidence="1">
    <location>
        <begin position="1"/>
        <end position="19"/>
    </location>
</feature>
<evidence type="ECO:0000313" key="2">
    <source>
        <dbReference type="EMBL" id="AGF54086.1"/>
    </source>
</evidence>
<dbReference type="CDD" id="cd13582">
    <property type="entry name" value="PBP2_AlgQ_like_3"/>
    <property type="match status" value="1"/>
</dbReference>
<dbReference type="KEGG" id="csr:Cspa_c02680"/>
<protein>
    <submittedName>
        <fullName evidence="2">ABC-type sugar transport system, periplasmic component</fullName>
    </submittedName>
</protein>
<keyword evidence="3" id="KW-1185">Reference proteome</keyword>
<accession>M1MGJ4</accession>
<feature type="chain" id="PRO_5038979950" evidence="1">
    <location>
        <begin position="20"/>
        <end position="558"/>
    </location>
</feature>
<dbReference type="Proteomes" id="UP000011728">
    <property type="component" value="Chromosome"/>
</dbReference>
<keyword evidence="2" id="KW-0762">Sugar transport</keyword>
<dbReference type="Gene3D" id="3.40.190.10">
    <property type="entry name" value="Periplasmic binding protein-like II"/>
    <property type="match status" value="2"/>
</dbReference>
<dbReference type="RefSeq" id="WP_015390412.1">
    <property type="nucleotide sequence ID" value="NC_020291.1"/>
</dbReference>
<dbReference type="AlphaFoldDB" id="M1MGJ4"/>
<keyword evidence="2" id="KW-0813">Transport</keyword>
<proteinExistence type="predicted"/>
<gene>
    <name evidence="2" type="ORF">Cspa_c02680</name>
</gene>
<dbReference type="Pfam" id="PF01547">
    <property type="entry name" value="SBP_bac_1"/>
    <property type="match status" value="1"/>
</dbReference>
<dbReference type="InterPro" id="IPR050490">
    <property type="entry name" value="Bact_solute-bd_prot1"/>
</dbReference>
<dbReference type="PANTHER" id="PTHR43649">
    <property type="entry name" value="ARABINOSE-BINDING PROTEIN-RELATED"/>
    <property type="match status" value="1"/>
</dbReference>
<keyword evidence="1" id="KW-0732">Signal</keyword>